<organism evidence="1 2">
    <name type="scientific">Mycena pura</name>
    <dbReference type="NCBI Taxonomy" id="153505"/>
    <lineage>
        <taxon>Eukaryota</taxon>
        <taxon>Fungi</taxon>
        <taxon>Dikarya</taxon>
        <taxon>Basidiomycota</taxon>
        <taxon>Agaricomycotina</taxon>
        <taxon>Agaricomycetes</taxon>
        <taxon>Agaricomycetidae</taxon>
        <taxon>Agaricales</taxon>
        <taxon>Marasmiineae</taxon>
        <taxon>Mycenaceae</taxon>
        <taxon>Mycena</taxon>
    </lineage>
</organism>
<dbReference type="AlphaFoldDB" id="A0AAD6V4M5"/>
<name>A0AAD6V4M5_9AGAR</name>
<reference evidence="1" key="1">
    <citation type="submission" date="2023-03" db="EMBL/GenBank/DDBJ databases">
        <title>Massive genome expansion in bonnet fungi (Mycena s.s.) driven by repeated elements and novel gene families across ecological guilds.</title>
        <authorList>
            <consortium name="Lawrence Berkeley National Laboratory"/>
            <person name="Harder C.B."/>
            <person name="Miyauchi S."/>
            <person name="Viragh M."/>
            <person name="Kuo A."/>
            <person name="Thoen E."/>
            <person name="Andreopoulos B."/>
            <person name="Lu D."/>
            <person name="Skrede I."/>
            <person name="Drula E."/>
            <person name="Henrissat B."/>
            <person name="Morin E."/>
            <person name="Kohler A."/>
            <person name="Barry K."/>
            <person name="LaButti K."/>
            <person name="Morin E."/>
            <person name="Salamov A."/>
            <person name="Lipzen A."/>
            <person name="Mereny Z."/>
            <person name="Hegedus B."/>
            <person name="Baldrian P."/>
            <person name="Stursova M."/>
            <person name="Weitz H."/>
            <person name="Taylor A."/>
            <person name="Grigoriev I.V."/>
            <person name="Nagy L.G."/>
            <person name="Martin F."/>
            <person name="Kauserud H."/>
        </authorList>
    </citation>
    <scope>NUCLEOTIDE SEQUENCE</scope>
    <source>
        <strain evidence="1">9144</strain>
    </source>
</reference>
<dbReference type="Proteomes" id="UP001219525">
    <property type="component" value="Unassembled WGS sequence"/>
</dbReference>
<accession>A0AAD6V4M5</accession>
<evidence type="ECO:0000313" key="1">
    <source>
        <dbReference type="EMBL" id="KAJ7202328.1"/>
    </source>
</evidence>
<keyword evidence="2" id="KW-1185">Reference proteome</keyword>
<protein>
    <submittedName>
        <fullName evidence="1">Uncharacterized protein</fullName>
    </submittedName>
</protein>
<sequence>MDAVMGYARSSAGRRRAQRLYLPGVAQASLAARQVSWPYQALSRSATEFVQGPAVGRDATAVGPRSCYPRRHTYQIRAGWRNYTVKDTADGPPPGPRRRLQAVSQTLLSESVAALATAIVADSVGFSRGGLLLMGAPQETAAAPTFISG</sequence>
<gene>
    <name evidence="1" type="ORF">GGX14DRAFT_399489</name>
</gene>
<comment type="caution">
    <text evidence="1">The sequence shown here is derived from an EMBL/GenBank/DDBJ whole genome shotgun (WGS) entry which is preliminary data.</text>
</comment>
<evidence type="ECO:0000313" key="2">
    <source>
        <dbReference type="Proteomes" id="UP001219525"/>
    </source>
</evidence>
<proteinExistence type="predicted"/>
<dbReference type="EMBL" id="JARJCW010000055">
    <property type="protein sequence ID" value="KAJ7202328.1"/>
    <property type="molecule type" value="Genomic_DNA"/>
</dbReference>